<dbReference type="Proteomes" id="UP000594118">
    <property type="component" value="Chromosome"/>
</dbReference>
<name>A0A7L9WUT2_9RHOB</name>
<evidence type="ECO:0000313" key="2">
    <source>
        <dbReference type="Proteomes" id="UP000594118"/>
    </source>
</evidence>
<keyword evidence="2" id="KW-1185">Reference proteome</keyword>
<reference evidence="1 2" key="1">
    <citation type="submission" date="2019-10" db="EMBL/GenBank/DDBJ databases">
        <title>Pseudopuniceibacterium sp. HQ09 islated from Antarctica.</title>
        <authorList>
            <person name="Liao L."/>
            <person name="Su S."/>
            <person name="Chen B."/>
            <person name="Yu Y."/>
        </authorList>
    </citation>
    <scope>NUCLEOTIDE SEQUENCE [LARGE SCALE GENOMIC DNA]</scope>
    <source>
        <strain evidence="1 2">HQ09</strain>
    </source>
</reference>
<organism evidence="1 2">
    <name type="scientific">Pseudooceanicola spongiae</name>
    <dbReference type="NCBI Taxonomy" id="2613965"/>
    <lineage>
        <taxon>Bacteria</taxon>
        <taxon>Pseudomonadati</taxon>
        <taxon>Pseudomonadota</taxon>
        <taxon>Alphaproteobacteria</taxon>
        <taxon>Rhodobacterales</taxon>
        <taxon>Paracoccaceae</taxon>
        <taxon>Pseudooceanicola</taxon>
    </lineage>
</organism>
<dbReference type="KEGG" id="pshq:F3W81_10380"/>
<dbReference type="AlphaFoldDB" id="A0A7L9WUT2"/>
<accession>A0A7L9WUT2</accession>
<sequence>MAHAPNPQQIDPQQTEAFFTDAAGQFRFSRWARPIVPVVFGADEASLPALKGAIEAVVLASGHKMAEADPDLGANLMIFFLRDWAELADVQNMDQLVPDLAGLLPRLAASGADQYRFFRFDQTGAIKAGFVFLRMNGALADMPAADLGMEQAVKSMLLWSPQAFADRSPLARIEKTGATVLRADIAALLLAAYDPILPPASEDAVLALRLAARAGQLMG</sequence>
<protein>
    <submittedName>
        <fullName evidence="1">Uncharacterized protein</fullName>
    </submittedName>
</protein>
<dbReference type="RefSeq" id="WP_193079102.1">
    <property type="nucleotide sequence ID" value="NZ_CP045201.1"/>
</dbReference>
<proteinExistence type="predicted"/>
<dbReference type="EMBL" id="CP045201">
    <property type="protein sequence ID" value="QOL83176.1"/>
    <property type="molecule type" value="Genomic_DNA"/>
</dbReference>
<gene>
    <name evidence="1" type="ORF">F3W81_10380</name>
</gene>
<evidence type="ECO:0000313" key="1">
    <source>
        <dbReference type="EMBL" id="QOL83176.1"/>
    </source>
</evidence>